<evidence type="ECO:0000313" key="4">
    <source>
        <dbReference type="Proteomes" id="UP000776276"/>
    </source>
</evidence>
<dbReference type="InterPro" id="IPR003423">
    <property type="entry name" value="OMP_efflux"/>
</dbReference>
<dbReference type="PANTHER" id="PTHR30203">
    <property type="entry name" value="OUTER MEMBRANE CATION EFFLUX PROTEIN"/>
    <property type="match status" value="1"/>
</dbReference>
<keyword evidence="2" id="KW-0812">Transmembrane</keyword>
<dbReference type="NCBIfam" id="TIGR01845">
    <property type="entry name" value="outer_NodT"/>
    <property type="match status" value="1"/>
</dbReference>
<evidence type="ECO:0000256" key="2">
    <source>
        <dbReference type="RuleBase" id="RU362097"/>
    </source>
</evidence>
<keyword evidence="2" id="KW-0472">Membrane</keyword>
<dbReference type="Proteomes" id="UP000776276">
    <property type="component" value="Unassembled WGS sequence"/>
</dbReference>
<proteinExistence type="inferred from homology"/>
<dbReference type="Pfam" id="PF02321">
    <property type="entry name" value="OEP"/>
    <property type="match status" value="2"/>
</dbReference>
<dbReference type="RefSeq" id="WP_216324864.1">
    <property type="nucleotide sequence ID" value="NZ_JAHKRT010000005.1"/>
</dbReference>
<feature type="chain" id="PRO_5044954523" evidence="2">
    <location>
        <begin position="23"/>
        <end position="496"/>
    </location>
</feature>
<gene>
    <name evidence="3" type="ORF">KOF26_11625</name>
</gene>
<evidence type="ECO:0000256" key="1">
    <source>
        <dbReference type="ARBA" id="ARBA00007613"/>
    </source>
</evidence>
<comment type="similarity">
    <text evidence="1 2">Belongs to the outer membrane factor (OMF) (TC 1.B.17) family.</text>
</comment>
<name>A0ABS6BMT9_9SPHN</name>
<dbReference type="InterPro" id="IPR010131">
    <property type="entry name" value="MdtP/NodT-like"/>
</dbReference>
<dbReference type="EMBL" id="JAHKRT010000005">
    <property type="protein sequence ID" value="MBU3078520.1"/>
    <property type="molecule type" value="Genomic_DNA"/>
</dbReference>
<keyword evidence="2" id="KW-1134">Transmembrane beta strand</keyword>
<comment type="subcellular location">
    <subcellularLocation>
        <location evidence="2">Cell membrane</location>
        <topology evidence="2">Lipid-anchor</topology>
    </subcellularLocation>
</comment>
<feature type="signal peptide" evidence="2">
    <location>
        <begin position="1"/>
        <end position="22"/>
    </location>
</feature>
<evidence type="ECO:0000313" key="3">
    <source>
        <dbReference type="EMBL" id="MBU3078520.1"/>
    </source>
</evidence>
<keyword evidence="2" id="KW-0564">Palmitate</keyword>
<keyword evidence="2" id="KW-0732">Signal</keyword>
<keyword evidence="2" id="KW-0449">Lipoprotein</keyword>
<dbReference type="PANTHER" id="PTHR30203:SF25">
    <property type="entry name" value="OUTER MEMBRANE PROTEIN-RELATED"/>
    <property type="match status" value="1"/>
</dbReference>
<protein>
    <submittedName>
        <fullName evidence="3">Efflux transporter outer membrane subunit</fullName>
    </submittedName>
</protein>
<accession>A0ABS6BMT9</accession>
<organism evidence="3 4">
    <name type="scientific">Sphingomonas quercus</name>
    <dbReference type="NCBI Taxonomy" id="2842451"/>
    <lineage>
        <taxon>Bacteria</taxon>
        <taxon>Pseudomonadati</taxon>
        <taxon>Pseudomonadota</taxon>
        <taxon>Alphaproteobacteria</taxon>
        <taxon>Sphingomonadales</taxon>
        <taxon>Sphingomonadaceae</taxon>
        <taxon>Sphingomonas</taxon>
    </lineage>
</organism>
<keyword evidence="4" id="KW-1185">Reference proteome</keyword>
<comment type="caution">
    <text evidence="3">The sequence shown here is derived from an EMBL/GenBank/DDBJ whole genome shotgun (WGS) entry which is preliminary data.</text>
</comment>
<reference evidence="3 4" key="1">
    <citation type="submission" date="2021-06" db="EMBL/GenBank/DDBJ databases">
        <title>Sphingomonas sp. XMGL2, whole genome shotgun sequencing project.</title>
        <authorList>
            <person name="Zhao G."/>
            <person name="Shen L."/>
        </authorList>
    </citation>
    <scope>NUCLEOTIDE SEQUENCE [LARGE SCALE GENOMIC DNA]</scope>
    <source>
        <strain evidence="3 4">XMGL2</strain>
    </source>
</reference>
<sequence length="496" mass="51521">MTKILPVRLAALALLAPLAACAVGPDYRSPSAATLKVPEAFPSQPADAPAAADLSTWWRNFDDPVLSGLVGRALANNLDVATAGARLAQARANLRAAQGAQLPTAAVSGSISRSVGRDSNSFVDPSNGVVISSGGDTTVFQGTANVAWEADVFGRLRRGVEAARATLEQAGENLHFAQLSVAAEVGSSYLDARQAQQRLIIARNNLASQDETVQIVGWRVQAGLVSSLDLEQARQLRAQTAAGVGTQESAYTNAINRLAVLIGEAPGAVNTLMADNAPIPVPGDAAPAAIPADTIERRPDVRAAERGLAAEVARIGVATADLYPALRLTGSFTGSGTTLSDAASQAFGNLVGAISAPIFQGGQIRARINAQRAVADTAFATYRSTVLTAIEEVDDAYAALAASEKRETALAQADEAARNATLYARSQYRAGLIDFQSLLESERSLLSSQDGRATARADRARAYVQLYRALGGGWQSAPAPAPAGPYIVTPLIETAQ</sequence>